<keyword evidence="4 6" id="KW-0378">Hydrolase</keyword>
<dbReference type="GO" id="GO:0047429">
    <property type="term" value="F:nucleoside triphosphate diphosphatase activity"/>
    <property type="evidence" value="ECO:0007669"/>
    <property type="project" value="UniProtKB-EC"/>
</dbReference>
<comment type="cofactor">
    <cofactor evidence="1 6">
        <name>a divalent metal cation</name>
        <dbReference type="ChEBI" id="CHEBI:60240"/>
    </cofactor>
</comment>
<feature type="active site" description="Proton acceptor" evidence="6">
    <location>
        <position position="69"/>
    </location>
</feature>
<comment type="catalytic activity">
    <reaction evidence="6">
        <text>UTP + H2O = UMP + diphosphate + H(+)</text>
        <dbReference type="Rhea" id="RHEA:29395"/>
        <dbReference type="ChEBI" id="CHEBI:15377"/>
        <dbReference type="ChEBI" id="CHEBI:15378"/>
        <dbReference type="ChEBI" id="CHEBI:33019"/>
        <dbReference type="ChEBI" id="CHEBI:46398"/>
        <dbReference type="ChEBI" id="CHEBI:57865"/>
        <dbReference type="EC" id="3.6.1.9"/>
    </reaction>
</comment>
<evidence type="ECO:0000313" key="7">
    <source>
        <dbReference type="EMBL" id="MBU3803371.1"/>
    </source>
</evidence>
<dbReference type="AlphaFoldDB" id="A0A9E2NK26"/>
<dbReference type="EMBL" id="JAHLFQ010000022">
    <property type="protein sequence ID" value="MBU3803371.1"/>
    <property type="molecule type" value="Genomic_DNA"/>
</dbReference>
<feature type="site" description="Important for substrate specificity" evidence="6">
    <location>
        <position position="70"/>
    </location>
</feature>
<comment type="catalytic activity">
    <reaction evidence="6">
        <text>dTTP + H2O = dTMP + diphosphate + H(+)</text>
        <dbReference type="Rhea" id="RHEA:28534"/>
        <dbReference type="ChEBI" id="CHEBI:15377"/>
        <dbReference type="ChEBI" id="CHEBI:15378"/>
        <dbReference type="ChEBI" id="CHEBI:33019"/>
        <dbReference type="ChEBI" id="CHEBI:37568"/>
        <dbReference type="ChEBI" id="CHEBI:63528"/>
        <dbReference type="EC" id="3.6.1.9"/>
    </reaction>
</comment>
<accession>A0A9E2NK26</accession>
<evidence type="ECO:0000256" key="2">
    <source>
        <dbReference type="ARBA" id="ARBA00004496"/>
    </source>
</evidence>
<dbReference type="GO" id="GO:0009117">
    <property type="term" value="P:nucleotide metabolic process"/>
    <property type="evidence" value="ECO:0007669"/>
    <property type="project" value="UniProtKB-KW"/>
</dbReference>
<keyword evidence="3 6" id="KW-0963">Cytoplasm</keyword>
<dbReference type="Proteomes" id="UP000824229">
    <property type="component" value="Unassembled WGS sequence"/>
</dbReference>
<feature type="site" description="Important for substrate specificity" evidence="6">
    <location>
        <position position="154"/>
    </location>
</feature>
<sequence length="188" mass="21286">MESLILASGSPRRKELMQILPWPFEVKTKEVVEVISETLSPEENVKALAYQKASAVAKDYPSRIVIGADTVVCLDGEIMGKPQDRMQAQMMLERLSGKEHHVYTGVAIIGRDEEISETFYVETKVKMQSLSREEIEAYILTNEPMDKAGAYGIQGYGARYIERIEGDYYSVMGLPVHALYEKLKKQFK</sequence>
<dbReference type="NCBIfam" id="TIGR00172">
    <property type="entry name" value="maf"/>
    <property type="match status" value="1"/>
</dbReference>
<comment type="function">
    <text evidence="6">Nucleoside triphosphate pyrophosphatase that hydrolyzes dTTP and UTP. May have a dual role in cell division arrest and in preventing the incorporation of modified nucleotides into cellular nucleic acids.</text>
</comment>
<dbReference type="PANTHER" id="PTHR43213:SF5">
    <property type="entry name" value="BIFUNCTIONAL DTTP_UTP PYROPHOSPHATASE_METHYLTRANSFERASE PROTEIN-RELATED"/>
    <property type="match status" value="1"/>
</dbReference>
<organism evidence="7 8">
    <name type="scientific">Candidatus Cellulosilyticum pullistercoris</name>
    <dbReference type="NCBI Taxonomy" id="2838521"/>
    <lineage>
        <taxon>Bacteria</taxon>
        <taxon>Bacillati</taxon>
        <taxon>Bacillota</taxon>
        <taxon>Clostridia</taxon>
        <taxon>Lachnospirales</taxon>
        <taxon>Cellulosilyticaceae</taxon>
        <taxon>Cellulosilyticum</taxon>
    </lineage>
</organism>
<gene>
    <name evidence="7" type="primary">maf</name>
    <name evidence="7" type="ORF">H9872_01240</name>
</gene>
<dbReference type="SUPFAM" id="SSF52972">
    <property type="entry name" value="ITPase-like"/>
    <property type="match status" value="1"/>
</dbReference>
<evidence type="ECO:0000256" key="1">
    <source>
        <dbReference type="ARBA" id="ARBA00001968"/>
    </source>
</evidence>
<evidence type="ECO:0000256" key="5">
    <source>
        <dbReference type="ARBA" id="ARBA00023080"/>
    </source>
</evidence>
<comment type="caution">
    <text evidence="7">The sequence shown here is derived from an EMBL/GenBank/DDBJ whole genome shotgun (WGS) entry which is preliminary data.</text>
</comment>
<evidence type="ECO:0000256" key="3">
    <source>
        <dbReference type="ARBA" id="ARBA00022490"/>
    </source>
</evidence>
<keyword evidence="5 6" id="KW-0546">Nucleotide metabolism</keyword>
<reference evidence="7" key="1">
    <citation type="journal article" date="2021" name="PeerJ">
        <title>Extensive microbial diversity within the chicken gut microbiome revealed by metagenomics and culture.</title>
        <authorList>
            <person name="Gilroy R."/>
            <person name="Ravi A."/>
            <person name="Getino M."/>
            <person name="Pursley I."/>
            <person name="Horton D.L."/>
            <person name="Alikhan N.F."/>
            <person name="Baker D."/>
            <person name="Gharbi K."/>
            <person name="Hall N."/>
            <person name="Watson M."/>
            <person name="Adriaenssens E.M."/>
            <person name="Foster-Nyarko E."/>
            <person name="Jarju S."/>
            <person name="Secka A."/>
            <person name="Antonio M."/>
            <person name="Oren A."/>
            <person name="Chaudhuri R.R."/>
            <person name="La Ragione R."/>
            <person name="Hildebrand F."/>
            <person name="Pallen M.J."/>
        </authorList>
    </citation>
    <scope>NUCLEOTIDE SEQUENCE</scope>
    <source>
        <strain evidence="7">B5-657</strain>
    </source>
</reference>
<name>A0A9E2NK26_9FIRM</name>
<dbReference type="Gene3D" id="3.90.950.10">
    <property type="match status" value="1"/>
</dbReference>
<dbReference type="InterPro" id="IPR003697">
    <property type="entry name" value="Maf-like"/>
</dbReference>
<dbReference type="InterPro" id="IPR029001">
    <property type="entry name" value="ITPase-like_fam"/>
</dbReference>
<dbReference type="PIRSF" id="PIRSF006305">
    <property type="entry name" value="Maf"/>
    <property type="match status" value="1"/>
</dbReference>
<feature type="site" description="Important for substrate specificity" evidence="6">
    <location>
        <position position="12"/>
    </location>
</feature>
<dbReference type="EC" id="3.6.1.9" evidence="6"/>
<reference evidence="7" key="2">
    <citation type="submission" date="2021-04" db="EMBL/GenBank/DDBJ databases">
        <authorList>
            <person name="Gilroy R."/>
        </authorList>
    </citation>
    <scope>NUCLEOTIDE SEQUENCE</scope>
    <source>
        <strain evidence="7">B5-657</strain>
    </source>
</reference>
<dbReference type="FunFam" id="3.90.950.10:FF:000005">
    <property type="entry name" value="7-methyl-GTP pyrophosphatase"/>
    <property type="match status" value="1"/>
</dbReference>
<evidence type="ECO:0000256" key="6">
    <source>
        <dbReference type="HAMAP-Rule" id="MF_00528"/>
    </source>
</evidence>
<protein>
    <recommendedName>
        <fullName evidence="6">dTTP/UTP pyrophosphatase</fullName>
        <shortName evidence="6">dTTPase/UTPase</shortName>
        <ecNumber evidence="6">3.6.1.9</ecNumber>
    </recommendedName>
    <alternativeName>
        <fullName evidence="6">Nucleoside triphosphate pyrophosphatase</fullName>
    </alternativeName>
    <alternativeName>
        <fullName evidence="6">Nucleotide pyrophosphatase</fullName>
        <shortName evidence="6">Nucleotide PPase</shortName>
    </alternativeName>
</protein>
<comment type="caution">
    <text evidence="6">Lacks conserved residue(s) required for the propagation of feature annotation.</text>
</comment>
<dbReference type="CDD" id="cd00555">
    <property type="entry name" value="Maf"/>
    <property type="match status" value="1"/>
</dbReference>
<evidence type="ECO:0000256" key="4">
    <source>
        <dbReference type="ARBA" id="ARBA00022801"/>
    </source>
</evidence>
<dbReference type="PANTHER" id="PTHR43213">
    <property type="entry name" value="BIFUNCTIONAL DTTP/UTP PYROPHOSPHATASE/METHYLTRANSFERASE PROTEIN-RELATED"/>
    <property type="match status" value="1"/>
</dbReference>
<proteinExistence type="inferred from homology"/>
<comment type="subcellular location">
    <subcellularLocation>
        <location evidence="2 6">Cytoplasm</location>
    </subcellularLocation>
</comment>
<dbReference type="GO" id="GO:0005737">
    <property type="term" value="C:cytoplasm"/>
    <property type="evidence" value="ECO:0007669"/>
    <property type="project" value="UniProtKB-SubCell"/>
</dbReference>
<dbReference type="HAMAP" id="MF_00528">
    <property type="entry name" value="Maf"/>
    <property type="match status" value="1"/>
</dbReference>
<comment type="similarity">
    <text evidence="6">Belongs to the Maf family. YhdE subfamily.</text>
</comment>
<evidence type="ECO:0000313" key="8">
    <source>
        <dbReference type="Proteomes" id="UP000824229"/>
    </source>
</evidence>
<dbReference type="Pfam" id="PF02545">
    <property type="entry name" value="Maf"/>
    <property type="match status" value="1"/>
</dbReference>